<protein>
    <submittedName>
        <fullName evidence="2">Uncharacterized protein</fullName>
    </submittedName>
</protein>
<feature type="region of interest" description="Disordered" evidence="1">
    <location>
        <begin position="1"/>
        <end position="22"/>
    </location>
</feature>
<organism evidence="2 3">
    <name type="scientific">Actinidia rufa</name>
    <dbReference type="NCBI Taxonomy" id="165716"/>
    <lineage>
        <taxon>Eukaryota</taxon>
        <taxon>Viridiplantae</taxon>
        <taxon>Streptophyta</taxon>
        <taxon>Embryophyta</taxon>
        <taxon>Tracheophyta</taxon>
        <taxon>Spermatophyta</taxon>
        <taxon>Magnoliopsida</taxon>
        <taxon>eudicotyledons</taxon>
        <taxon>Gunneridae</taxon>
        <taxon>Pentapetalae</taxon>
        <taxon>asterids</taxon>
        <taxon>Ericales</taxon>
        <taxon>Actinidiaceae</taxon>
        <taxon>Actinidia</taxon>
    </lineage>
</organism>
<accession>A0A7J0ENH4</accession>
<gene>
    <name evidence="2" type="ORF">Acr_05g0016670</name>
</gene>
<comment type="caution">
    <text evidence="2">The sequence shown here is derived from an EMBL/GenBank/DDBJ whole genome shotgun (WGS) entry which is preliminary data.</text>
</comment>
<name>A0A7J0ENH4_9ERIC</name>
<evidence type="ECO:0000256" key="1">
    <source>
        <dbReference type="SAM" id="MobiDB-lite"/>
    </source>
</evidence>
<proteinExistence type="predicted"/>
<dbReference type="EMBL" id="BJWL01000005">
    <property type="protein sequence ID" value="GFY88028.1"/>
    <property type="molecule type" value="Genomic_DNA"/>
</dbReference>
<dbReference type="AlphaFoldDB" id="A0A7J0ENH4"/>
<reference evidence="2 3" key="1">
    <citation type="submission" date="2019-07" db="EMBL/GenBank/DDBJ databases">
        <title>De Novo Assembly of kiwifruit Actinidia rufa.</title>
        <authorList>
            <person name="Sugita-Konishi S."/>
            <person name="Sato K."/>
            <person name="Mori E."/>
            <person name="Abe Y."/>
            <person name="Kisaki G."/>
            <person name="Hamano K."/>
            <person name="Suezawa K."/>
            <person name="Otani M."/>
            <person name="Fukuda T."/>
            <person name="Manabe T."/>
            <person name="Gomi K."/>
            <person name="Tabuchi M."/>
            <person name="Akimitsu K."/>
            <person name="Kataoka I."/>
        </authorList>
    </citation>
    <scope>NUCLEOTIDE SEQUENCE [LARGE SCALE GENOMIC DNA]</scope>
    <source>
        <strain evidence="3">cv. Fuchu</strain>
    </source>
</reference>
<sequence length="87" mass="9524">MADQSIADPLSPNPDLTPTLSNPLTIPPLDPAIFSDAFFDVDVNDLHFTFNDLCLSSDTKDFLRSTYSPQIPPLTLIRFQIVSSIGA</sequence>
<evidence type="ECO:0000313" key="3">
    <source>
        <dbReference type="Proteomes" id="UP000585474"/>
    </source>
</evidence>
<evidence type="ECO:0000313" key="2">
    <source>
        <dbReference type="EMBL" id="GFY88028.1"/>
    </source>
</evidence>
<keyword evidence="3" id="KW-1185">Reference proteome</keyword>
<dbReference type="Proteomes" id="UP000585474">
    <property type="component" value="Unassembled WGS sequence"/>
</dbReference>